<organism evidence="3 4">
    <name type="scientific">Olea europaea subsp. europaea</name>
    <dbReference type="NCBI Taxonomy" id="158383"/>
    <lineage>
        <taxon>Eukaryota</taxon>
        <taxon>Viridiplantae</taxon>
        <taxon>Streptophyta</taxon>
        <taxon>Embryophyta</taxon>
        <taxon>Tracheophyta</taxon>
        <taxon>Spermatophyta</taxon>
        <taxon>Magnoliopsida</taxon>
        <taxon>eudicotyledons</taxon>
        <taxon>Gunneridae</taxon>
        <taxon>Pentapetalae</taxon>
        <taxon>asterids</taxon>
        <taxon>lamiids</taxon>
        <taxon>Lamiales</taxon>
        <taxon>Oleaceae</taxon>
        <taxon>Oleeae</taxon>
        <taxon>Olea</taxon>
    </lineage>
</organism>
<sequence>MSVEGDLFDRDFKTKTIQAAANGNWGNVKLQMPSMADVMYNKLKKHAIMIDRCVIEYRHQCPINSEGSVRIQVHDSRMMGTASKQAEFVMPVTCNCDLTFYGSCWSSASSDEMPWKMLYRLENSNLKTGTLFCRIKGRLKLCASKRVEEIEFRSPRINILSKRHEAKDIDMWHVEYATSQPTLNRVLSCVDRRRLSSDSITVLPGMCYSEISRRSIAECDRRHSFEISSNVIADAKVEDIRPEDSVSQTSSVRRDQCLAGSTSIMNADLVDILQIAMDRGKKSIFDSHITKERNKT</sequence>
<keyword evidence="4" id="KW-1185">Reference proteome</keyword>
<keyword evidence="2" id="KW-0238">DNA-binding</keyword>
<dbReference type="InterPro" id="IPR000211">
    <property type="entry name" value="Gemini_BL"/>
</dbReference>
<dbReference type="Gramene" id="OE9A023769T1">
    <property type="protein sequence ID" value="OE9A023769C1"/>
    <property type="gene ID" value="OE9A023769"/>
</dbReference>
<dbReference type="AlphaFoldDB" id="A0A8S0TEM2"/>
<dbReference type="GO" id="GO:0046740">
    <property type="term" value="P:transport of virus in host, cell to cell"/>
    <property type="evidence" value="ECO:0007669"/>
    <property type="project" value="InterPro"/>
</dbReference>
<dbReference type="EMBL" id="CACTIH010005999">
    <property type="protein sequence ID" value="CAA3003643.1"/>
    <property type="molecule type" value="Genomic_DNA"/>
</dbReference>
<reference evidence="3 4" key="1">
    <citation type="submission" date="2019-12" db="EMBL/GenBank/DDBJ databases">
        <authorList>
            <person name="Alioto T."/>
            <person name="Alioto T."/>
            <person name="Gomez Garrido J."/>
        </authorList>
    </citation>
    <scope>NUCLEOTIDE SEQUENCE [LARGE SCALE GENOMIC DNA]</scope>
</reference>
<protein>
    <submittedName>
        <fullName evidence="3">Movement</fullName>
    </submittedName>
</protein>
<dbReference type="OrthoDB" id="1647203at2759"/>
<comment type="caution">
    <text evidence="3">The sequence shown here is derived from an EMBL/GenBank/DDBJ whole genome shotgun (WGS) entry which is preliminary data.</text>
</comment>
<name>A0A8S0TEM2_OLEEU</name>
<dbReference type="Proteomes" id="UP000594638">
    <property type="component" value="Unassembled WGS sequence"/>
</dbReference>
<dbReference type="GO" id="GO:0033644">
    <property type="term" value="C:host cell membrane"/>
    <property type="evidence" value="ECO:0007669"/>
    <property type="project" value="InterPro"/>
</dbReference>
<accession>A0A8S0TEM2</accession>
<evidence type="ECO:0000313" key="4">
    <source>
        <dbReference type="Proteomes" id="UP000594638"/>
    </source>
</evidence>
<comment type="subcellular location">
    <subcellularLocation>
        <location evidence="1">Host cell</location>
    </subcellularLocation>
</comment>
<evidence type="ECO:0000313" key="3">
    <source>
        <dbReference type="EMBL" id="CAA3003643.1"/>
    </source>
</evidence>
<evidence type="ECO:0000256" key="1">
    <source>
        <dbReference type="ARBA" id="ARBA00004340"/>
    </source>
</evidence>
<dbReference type="Pfam" id="PF00845">
    <property type="entry name" value="Gemini_BL1"/>
    <property type="match status" value="1"/>
</dbReference>
<gene>
    <name evidence="3" type="ORF">OLEA9_A023769</name>
</gene>
<dbReference type="GO" id="GO:0043657">
    <property type="term" value="C:host cell"/>
    <property type="evidence" value="ECO:0007669"/>
    <property type="project" value="UniProtKB-SubCell"/>
</dbReference>
<evidence type="ECO:0000256" key="2">
    <source>
        <dbReference type="ARBA" id="ARBA00023125"/>
    </source>
</evidence>
<proteinExistence type="predicted"/>
<dbReference type="GO" id="GO:0003677">
    <property type="term" value="F:DNA binding"/>
    <property type="evidence" value="ECO:0007669"/>
    <property type="project" value="UniProtKB-KW"/>
</dbReference>